<comment type="caution">
    <text evidence="3">The sequence shown here is derived from an EMBL/GenBank/DDBJ whole genome shotgun (WGS) entry which is preliminary data.</text>
</comment>
<reference evidence="3 4" key="1">
    <citation type="submission" date="2019-12" db="EMBL/GenBank/DDBJ databases">
        <title>The draft genomic sequence of strain Chitinophaga oryziterrae JCM 16595.</title>
        <authorList>
            <person name="Zhang X."/>
        </authorList>
    </citation>
    <scope>NUCLEOTIDE SEQUENCE [LARGE SCALE GENOMIC DNA]</scope>
    <source>
        <strain evidence="3 4">JCM 16595</strain>
    </source>
</reference>
<protein>
    <recommendedName>
        <fullName evidence="5">Phage abortive infection protein</fullName>
    </recommendedName>
</protein>
<dbReference type="Proteomes" id="UP000468388">
    <property type="component" value="Unassembled WGS sequence"/>
</dbReference>
<proteinExistence type="predicted"/>
<name>A0A6N8J538_9BACT</name>
<keyword evidence="1" id="KW-1133">Transmembrane helix</keyword>
<dbReference type="EMBL" id="WRXO01000001">
    <property type="protein sequence ID" value="MVT39386.1"/>
    <property type="molecule type" value="Genomic_DNA"/>
</dbReference>
<feature type="transmembrane region" description="Helical" evidence="1">
    <location>
        <begin position="88"/>
        <end position="111"/>
    </location>
</feature>
<keyword evidence="1" id="KW-0812">Transmembrane</keyword>
<feature type="transmembrane region" description="Helical" evidence="1">
    <location>
        <begin position="147"/>
        <end position="168"/>
    </location>
</feature>
<organism evidence="3 4">
    <name type="scientific">Chitinophaga oryziterrae</name>
    <dbReference type="NCBI Taxonomy" id="1031224"/>
    <lineage>
        <taxon>Bacteria</taxon>
        <taxon>Pseudomonadati</taxon>
        <taxon>Bacteroidota</taxon>
        <taxon>Chitinophagia</taxon>
        <taxon>Chitinophagales</taxon>
        <taxon>Chitinophagaceae</taxon>
        <taxon>Chitinophaga</taxon>
    </lineage>
</organism>
<dbReference type="OrthoDB" id="6678638at2"/>
<evidence type="ECO:0000256" key="2">
    <source>
        <dbReference type="SAM" id="SignalP"/>
    </source>
</evidence>
<feature type="transmembrane region" description="Helical" evidence="1">
    <location>
        <begin position="195"/>
        <end position="217"/>
    </location>
</feature>
<feature type="signal peptide" evidence="2">
    <location>
        <begin position="1"/>
        <end position="18"/>
    </location>
</feature>
<keyword evidence="1" id="KW-0472">Membrane</keyword>
<sequence>MKYFLIYIVILVPSFASSQQVPVGATRDQSHYLLIHADSIKLALNKIAPGKINLKARAEEVMLSSRDSTRRIRRKETDYKESILFTDWLPLISLLVGIVLTLVVGGIRAWLATKNAGQKMTSRLEDPKAVELAEDLFYENRRRTRNIWHAIIFIVLGMLIIGASIWIMEAPDRMLRMGDDYYNKFSKTGVIGDTYGGLIGPWIALIAAILTFLAFMVQYRANLLQREQFEASFRAQARQFNQTMSEQRDASKKQKKQANRERFESRFFELLRLHKENVNEMDLRNQLTKGRRCFFSMFAELKMIYAIIEEAKIKTEQETGVTLKNVNLLNIAYPAFYYGLANEASYLDDFNTEEEAFYKNAVSIRLGLFQSGYSVAQGIPEFDEWYREQDFEPCGGHSDKLGHYYRHLFQTAEYIRDTSLIGEKEKFNYLKTLRAQLSDHEQLMLFYNGTTWFEEEWSQLFTQYRFIKNVPLDLATLGKKPTEFYEEAMVNMYKRENGKKMFEQQGNIDNILNKYHQ</sequence>
<dbReference type="Pfam" id="PF16872">
    <property type="entry name" value="putAbiC"/>
    <property type="match status" value="1"/>
</dbReference>
<gene>
    <name evidence="3" type="ORF">GO495_02205</name>
</gene>
<evidence type="ECO:0000313" key="3">
    <source>
        <dbReference type="EMBL" id="MVT39386.1"/>
    </source>
</evidence>
<dbReference type="AlphaFoldDB" id="A0A6N8J538"/>
<evidence type="ECO:0000313" key="4">
    <source>
        <dbReference type="Proteomes" id="UP000468388"/>
    </source>
</evidence>
<evidence type="ECO:0008006" key="5">
    <source>
        <dbReference type="Google" id="ProtNLM"/>
    </source>
</evidence>
<feature type="chain" id="PRO_5026945156" description="Phage abortive infection protein" evidence="2">
    <location>
        <begin position="19"/>
        <end position="517"/>
    </location>
</feature>
<evidence type="ECO:0000256" key="1">
    <source>
        <dbReference type="SAM" id="Phobius"/>
    </source>
</evidence>
<keyword evidence="2" id="KW-0732">Signal</keyword>
<accession>A0A6N8J538</accession>
<dbReference type="InterPro" id="IPR031709">
    <property type="entry name" value="PutAbiC"/>
</dbReference>
<keyword evidence="4" id="KW-1185">Reference proteome</keyword>
<dbReference type="RefSeq" id="WP_157298064.1">
    <property type="nucleotide sequence ID" value="NZ_BAAAZB010000005.1"/>
</dbReference>